<keyword evidence="10 13" id="KW-0460">Magnesium</keyword>
<evidence type="ECO:0000256" key="3">
    <source>
        <dbReference type="ARBA" id="ARBA00008663"/>
    </source>
</evidence>
<evidence type="ECO:0000256" key="11">
    <source>
        <dbReference type="ARBA" id="ARBA00023152"/>
    </source>
</evidence>
<keyword evidence="12 15" id="KW-0670">Pyruvate</keyword>
<sequence>MQECNMFCTLGPSCKDPKVIAELINQGITTIRINFSHGTCADHTEYYNNIKEAEKIAGRKVHIFGDIQGPKLRINKFAGGPQQVVKGQSFILDESPLDGDNTRVYLPHPEFFDVCQVGDAILINDGIVVVECTKNHTNAAGIREIVTKVVREGTISDRKGVALPARVLPLSTTSPRDVECIENACAIGIECIMLSFIQTADDVRAAKKIINGRAKVMPKIEKPTAVLDLHEICKECEIMLIARGDLAVETKLCRVNYLQKYITDVCRQHNVKIVCATQHLESLIELETPTIAEMSDIANAIYDGCDGILVTGECASGLNSANTISWLKKAILATGATMNPDAPLFK</sequence>
<evidence type="ECO:0000256" key="13">
    <source>
        <dbReference type="RuleBase" id="RU000504"/>
    </source>
</evidence>
<comment type="cofactor">
    <cofactor evidence="1">
        <name>K(+)</name>
        <dbReference type="ChEBI" id="CHEBI:29103"/>
    </cofactor>
</comment>
<dbReference type="VEuPathDB" id="GiardiaDB:SS50377_24975"/>
<dbReference type="InterPro" id="IPR015793">
    <property type="entry name" value="Pyrv_Knase_brl"/>
</dbReference>
<keyword evidence="18" id="KW-1185">Reference proteome</keyword>
<dbReference type="InterPro" id="IPR011037">
    <property type="entry name" value="Pyrv_Knase-like_insert_dom_sf"/>
</dbReference>
<dbReference type="InterPro" id="IPR015813">
    <property type="entry name" value="Pyrv/PenolPyrv_kinase-like_dom"/>
</dbReference>
<evidence type="ECO:0000256" key="1">
    <source>
        <dbReference type="ARBA" id="ARBA00001958"/>
    </source>
</evidence>
<protein>
    <recommendedName>
        <fullName evidence="4 13">Pyruvate kinase</fullName>
        <ecNumber evidence="4 13">2.7.1.40</ecNumber>
    </recommendedName>
</protein>
<dbReference type="Pfam" id="PF00224">
    <property type="entry name" value="PK"/>
    <property type="match status" value="1"/>
</dbReference>
<keyword evidence="9" id="KW-0067">ATP-binding</keyword>
<evidence type="ECO:0000313" key="18">
    <source>
        <dbReference type="Proteomes" id="UP000018208"/>
    </source>
</evidence>
<gene>
    <name evidence="15" type="ORF">SS50377_16865</name>
    <name evidence="16" type="ORF">SS50377_24964</name>
    <name evidence="17" type="ORF">SS50377_24975</name>
</gene>
<accession>V6LRS9</accession>
<evidence type="ECO:0000256" key="5">
    <source>
        <dbReference type="ARBA" id="ARBA00022679"/>
    </source>
</evidence>
<dbReference type="PRINTS" id="PR01050">
    <property type="entry name" value="PYRUVTKNASE"/>
</dbReference>
<reference evidence="15 16" key="1">
    <citation type="journal article" date="2014" name="PLoS Genet.">
        <title>The Genome of Spironucleus salmonicida Highlights a Fish Pathogen Adapted to Fluctuating Environments.</title>
        <authorList>
            <person name="Xu F."/>
            <person name="Jerlstrom-Hultqvist J."/>
            <person name="Einarsson E."/>
            <person name="Astvaldsson A."/>
            <person name="Svard S.G."/>
            <person name="Andersson J.O."/>
        </authorList>
    </citation>
    <scope>NUCLEOTIDE SEQUENCE</scope>
    <source>
        <strain evidence="16">ATCC 50377</strain>
    </source>
</reference>
<dbReference type="PANTHER" id="PTHR11817">
    <property type="entry name" value="PYRUVATE KINASE"/>
    <property type="match status" value="1"/>
</dbReference>
<proteinExistence type="inferred from homology"/>
<evidence type="ECO:0000256" key="6">
    <source>
        <dbReference type="ARBA" id="ARBA00022723"/>
    </source>
</evidence>
<dbReference type="GO" id="GO:0016301">
    <property type="term" value="F:kinase activity"/>
    <property type="evidence" value="ECO:0007669"/>
    <property type="project" value="UniProtKB-KW"/>
</dbReference>
<dbReference type="GO" id="GO:0004743">
    <property type="term" value="F:pyruvate kinase activity"/>
    <property type="evidence" value="ECO:0007669"/>
    <property type="project" value="UniProtKB-EC"/>
</dbReference>
<evidence type="ECO:0000256" key="2">
    <source>
        <dbReference type="ARBA" id="ARBA00004997"/>
    </source>
</evidence>
<evidence type="ECO:0000256" key="8">
    <source>
        <dbReference type="ARBA" id="ARBA00022777"/>
    </source>
</evidence>
<organism evidence="15">
    <name type="scientific">Spironucleus salmonicida</name>
    <dbReference type="NCBI Taxonomy" id="348837"/>
    <lineage>
        <taxon>Eukaryota</taxon>
        <taxon>Metamonada</taxon>
        <taxon>Diplomonadida</taxon>
        <taxon>Hexamitidae</taxon>
        <taxon>Hexamitinae</taxon>
        <taxon>Spironucleus</taxon>
    </lineage>
</organism>
<keyword evidence="11 13" id="KW-0324">Glycolysis</keyword>
<dbReference type="EC" id="2.7.1.40" evidence="4 13"/>
<dbReference type="SUPFAM" id="SSF51621">
    <property type="entry name" value="Phosphoenolpyruvate/pyruvate domain"/>
    <property type="match status" value="1"/>
</dbReference>
<evidence type="ECO:0000256" key="10">
    <source>
        <dbReference type="ARBA" id="ARBA00022842"/>
    </source>
</evidence>
<evidence type="ECO:0000256" key="4">
    <source>
        <dbReference type="ARBA" id="ARBA00012142"/>
    </source>
</evidence>
<dbReference type="EMBL" id="KI546136">
    <property type="protein sequence ID" value="EST43489.1"/>
    <property type="molecule type" value="Genomic_DNA"/>
</dbReference>
<evidence type="ECO:0000313" key="15">
    <source>
        <dbReference type="EMBL" id="EST43489.1"/>
    </source>
</evidence>
<evidence type="ECO:0000256" key="9">
    <source>
        <dbReference type="ARBA" id="ARBA00022840"/>
    </source>
</evidence>
<dbReference type="OrthoDB" id="108365at2759"/>
<keyword evidence="5 13" id="KW-0808">Transferase</keyword>
<dbReference type="Gene3D" id="2.40.33.10">
    <property type="entry name" value="PK beta-barrel domain-like"/>
    <property type="match status" value="1"/>
</dbReference>
<dbReference type="UniPathway" id="UPA00109">
    <property type="reaction ID" value="UER00188"/>
</dbReference>
<dbReference type="GO" id="GO:0005524">
    <property type="term" value="F:ATP binding"/>
    <property type="evidence" value="ECO:0007669"/>
    <property type="project" value="UniProtKB-KW"/>
</dbReference>
<keyword evidence="8 13" id="KW-0418">Kinase</keyword>
<comment type="pathway">
    <text evidence="2 13">Carbohydrate degradation; glycolysis; pyruvate from D-glyceraldehyde 3-phosphate: step 5/5.</text>
</comment>
<comment type="similarity">
    <text evidence="3 13">Belongs to the pyruvate kinase family.</text>
</comment>
<feature type="domain" description="Pyruvate kinase barrel" evidence="14">
    <location>
        <begin position="3"/>
        <end position="320"/>
    </location>
</feature>
<dbReference type="Proteomes" id="UP000018208">
    <property type="component" value="Unassembled WGS sequence"/>
</dbReference>
<dbReference type="AlphaFoldDB" id="V6LRS9"/>
<dbReference type="Gene3D" id="3.20.20.60">
    <property type="entry name" value="Phosphoenolpyruvate-binding domains"/>
    <property type="match status" value="1"/>
</dbReference>
<evidence type="ECO:0000256" key="7">
    <source>
        <dbReference type="ARBA" id="ARBA00022741"/>
    </source>
</evidence>
<dbReference type="GO" id="GO:0000287">
    <property type="term" value="F:magnesium ion binding"/>
    <property type="evidence" value="ECO:0007669"/>
    <property type="project" value="InterPro"/>
</dbReference>
<evidence type="ECO:0000313" key="17">
    <source>
        <dbReference type="EMBL" id="KAH0572860.1"/>
    </source>
</evidence>
<dbReference type="InterPro" id="IPR001697">
    <property type="entry name" value="Pyr_Knase"/>
</dbReference>
<dbReference type="EMBL" id="AUWU02000005">
    <property type="protein sequence ID" value="KAH0572849.1"/>
    <property type="molecule type" value="Genomic_DNA"/>
</dbReference>
<dbReference type="VEuPathDB" id="GiardiaDB:SS50377_24964"/>
<dbReference type="InterPro" id="IPR015806">
    <property type="entry name" value="Pyrv_Knase_insert_dom_sf"/>
</dbReference>
<reference evidence="16" key="2">
    <citation type="submission" date="2020-12" db="EMBL/GenBank/DDBJ databases">
        <title>New Spironucleus salmonicida genome in near-complete chromosomes.</title>
        <authorList>
            <person name="Xu F."/>
            <person name="Kurt Z."/>
            <person name="Jimenez-Gonzalez A."/>
            <person name="Astvaldsson A."/>
            <person name="Andersson J.O."/>
            <person name="Svard S.G."/>
        </authorList>
    </citation>
    <scope>NUCLEOTIDE SEQUENCE</scope>
    <source>
        <strain evidence="16">ATCC 50377</strain>
    </source>
</reference>
<name>V6LRS9_9EUKA</name>
<dbReference type="GO" id="GO:0030955">
    <property type="term" value="F:potassium ion binding"/>
    <property type="evidence" value="ECO:0007669"/>
    <property type="project" value="InterPro"/>
</dbReference>
<keyword evidence="7" id="KW-0547">Nucleotide-binding</keyword>
<dbReference type="InterPro" id="IPR040442">
    <property type="entry name" value="Pyrv_kinase-like_dom_sf"/>
</dbReference>
<evidence type="ECO:0000259" key="14">
    <source>
        <dbReference type="Pfam" id="PF00224"/>
    </source>
</evidence>
<evidence type="ECO:0000313" key="16">
    <source>
        <dbReference type="EMBL" id="KAH0572849.1"/>
    </source>
</evidence>
<keyword evidence="6" id="KW-0479">Metal-binding</keyword>
<dbReference type="EMBL" id="AUWU02000005">
    <property type="protein sequence ID" value="KAH0572860.1"/>
    <property type="molecule type" value="Genomic_DNA"/>
</dbReference>
<evidence type="ECO:0000256" key="12">
    <source>
        <dbReference type="ARBA" id="ARBA00023317"/>
    </source>
</evidence>
<dbReference type="SUPFAM" id="SSF50800">
    <property type="entry name" value="PK beta-barrel domain-like"/>
    <property type="match status" value="1"/>
</dbReference>
<comment type="catalytic activity">
    <reaction evidence="13">
        <text>pyruvate + ATP = phosphoenolpyruvate + ADP + H(+)</text>
        <dbReference type="Rhea" id="RHEA:18157"/>
        <dbReference type="ChEBI" id="CHEBI:15361"/>
        <dbReference type="ChEBI" id="CHEBI:15378"/>
        <dbReference type="ChEBI" id="CHEBI:30616"/>
        <dbReference type="ChEBI" id="CHEBI:58702"/>
        <dbReference type="ChEBI" id="CHEBI:456216"/>
        <dbReference type="EC" id="2.7.1.40"/>
    </reaction>
</comment>